<evidence type="ECO:0000256" key="2">
    <source>
        <dbReference type="SAM" id="MobiDB-lite"/>
    </source>
</evidence>
<dbReference type="EMBL" id="JARBDR010000793">
    <property type="protein sequence ID" value="KAJ8306875.1"/>
    <property type="molecule type" value="Genomic_DNA"/>
</dbReference>
<dbReference type="InterPro" id="IPR000048">
    <property type="entry name" value="IQ_motif_EF-hand-BS"/>
</dbReference>
<evidence type="ECO:0000313" key="4">
    <source>
        <dbReference type="Proteomes" id="UP001217089"/>
    </source>
</evidence>
<feature type="compositionally biased region" description="Low complexity" evidence="2">
    <location>
        <begin position="166"/>
        <end position="185"/>
    </location>
</feature>
<dbReference type="Pfam" id="PF00612">
    <property type="entry name" value="IQ"/>
    <property type="match status" value="2"/>
</dbReference>
<protein>
    <recommendedName>
        <fullName evidence="5">Spermatogenesis-associated protein 17</fullName>
    </recommendedName>
</protein>
<proteinExistence type="predicted"/>
<accession>A0ABQ9ENY1</accession>
<organism evidence="3 4">
    <name type="scientific">Tegillarca granosa</name>
    <name type="common">Malaysian cockle</name>
    <name type="synonym">Anadara granosa</name>
    <dbReference type="NCBI Taxonomy" id="220873"/>
    <lineage>
        <taxon>Eukaryota</taxon>
        <taxon>Metazoa</taxon>
        <taxon>Spiralia</taxon>
        <taxon>Lophotrochozoa</taxon>
        <taxon>Mollusca</taxon>
        <taxon>Bivalvia</taxon>
        <taxon>Autobranchia</taxon>
        <taxon>Pteriomorphia</taxon>
        <taxon>Arcoida</taxon>
        <taxon>Arcoidea</taxon>
        <taxon>Arcidae</taxon>
        <taxon>Tegillarca</taxon>
    </lineage>
</organism>
<reference evidence="3 4" key="1">
    <citation type="submission" date="2022-12" db="EMBL/GenBank/DDBJ databases">
        <title>Chromosome-level genome of Tegillarca granosa.</title>
        <authorList>
            <person name="Kim J."/>
        </authorList>
    </citation>
    <scope>NUCLEOTIDE SEQUENCE [LARGE SCALE GENOMIC DNA]</scope>
    <source>
        <strain evidence="3">Teg-2019</strain>
        <tissue evidence="3">Adductor muscle</tissue>
    </source>
</reference>
<keyword evidence="4" id="KW-1185">Reference proteome</keyword>
<dbReference type="SMART" id="SM00015">
    <property type="entry name" value="IQ"/>
    <property type="match status" value="2"/>
</dbReference>
<dbReference type="Proteomes" id="UP001217089">
    <property type="component" value="Unassembled WGS sequence"/>
</dbReference>
<gene>
    <name evidence="3" type="ORF">KUTeg_014959</name>
</gene>
<keyword evidence="1" id="KW-0175">Coiled coil</keyword>
<evidence type="ECO:0000313" key="3">
    <source>
        <dbReference type="EMBL" id="KAJ8306875.1"/>
    </source>
</evidence>
<name>A0ABQ9ENY1_TEGGR</name>
<evidence type="ECO:0008006" key="5">
    <source>
        <dbReference type="Google" id="ProtNLM"/>
    </source>
</evidence>
<feature type="region of interest" description="Disordered" evidence="2">
    <location>
        <begin position="152"/>
        <end position="198"/>
    </location>
</feature>
<dbReference type="Gene3D" id="1.20.5.190">
    <property type="match status" value="1"/>
</dbReference>
<comment type="caution">
    <text evidence="3">The sequence shown here is derived from an EMBL/GenBank/DDBJ whole genome shotgun (WGS) entry which is preliminary data.</text>
</comment>
<dbReference type="PROSITE" id="PS50096">
    <property type="entry name" value="IQ"/>
    <property type="match status" value="2"/>
</dbReference>
<feature type="coiled-coil region" evidence="1">
    <location>
        <begin position="70"/>
        <end position="104"/>
    </location>
</feature>
<sequence>MIYLNDCATHIQKNFRAFLGRRYYRILVKNSVLIMKLNHYNAMATKIQKVWRGFYVRKYVFNYHSRKRYLDALQIKNEIVRSELEEYAEQQEQIRIRKEEEEIKKKKEYLARKNHHLISTEVIPGIYNSPFLPYPTEAEYLLQNVKPLLHAKKKKDKTPYDPTCRSYQLPRPQQLPPLSSKPQGPFREPGDVQKQRYKPFQPTLRVATSFTSLEQARQMMKAEEWVTRINDDIFVPFSKKDFNYEPLLHTTSKYGHLYYGNRFFREEFLDRHITPKKQKGTKNK</sequence>
<evidence type="ECO:0000256" key="1">
    <source>
        <dbReference type="SAM" id="Coils"/>
    </source>
</evidence>